<evidence type="ECO:0000313" key="1">
    <source>
        <dbReference type="EMBL" id="GGG79121.1"/>
    </source>
</evidence>
<reference evidence="1" key="2">
    <citation type="submission" date="2020-09" db="EMBL/GenBank/DDBJ databases">
        <authorList>
            <person name="Sun Q."/>
            <person name="Zhou Y."/>
        </authorList>
    </citation>
    <scope>NUCLEOTIDE SEQUENCE</scope>
    <source>
        <strain evidence="1">CGMCC 1.12754</strain>
    </source>
</reference>
<dbReference type="AlphaFoldDB" id="A0A917HHV8"/>
<reference evidence="1" key="1">
    <citation type="journal article" date="2014" name="Int. J. Syst. Evol. Microbiol.">
        <title>Complete genome sequence of Corynebacterium casei LMG S-19264T (=DSM 44701T), isolated from a smear-ripened cheese.</title>
        <authorList>
            <consortium name="US DOE Joint Genome Institute (JGI-PGF)"/>
            <person name="Walter F."/>
            <person name="Albersmeier A."/>
            <person name="Kalinowski J."/>
            <person name="Ruckert C."/>
        </authorList>
    </citation>
    <scope>NUCLEOTIDE SEQUENCE</scope>
    <source>
        <strain evidence="1">CGMCC 1.12754</strain>
    </source>
</reference>
<protein>
    <submittedName>
        <fullName evidence="1">Uncharacterized protein</fullName>
    </submittedName>
</protein>
<organism evidence="1 2">
    <name type="scientific">Virgibacillus oceani</name>
    <dbReference type="NCBI Taxonomy" id="1479511"/>
    <lineage>
        <taxon>Bacteria</taxon>
        <taxon>Bacillati</taxon>
        <taxon>Bacillota</taxon>
        <taxon>Bacilli</taxon>
        <taxon>Bacillales</taxon>
        <taxon>Bacillaceae</taxon>
        <taxon>Virgibacillus</taxon>
    </lineage>
</organism>
<dbReference type="EMBL" id="BMFR01000010">
    <property type="protein sequence ID" value="GGG79121.1"/>
    <property type="molecule type" value="Genomic_DNA"/>
</dbReference>
<proteinExistence type="predicted"/>
<evidence type="ECO:0000313" key="2">
    <source>
        <dbReference type="Proteomes" id="UP000622860"/>
    </source>
</evidence>
<accession>A0A917HHV8</accession>
<name>A0A917HHV8_9BACI</name>
<comment type="caution">
    <text evidence="1">The sequence shown here is derived from an EMBL/GenBank/DDBJ whole genome shotgun (WGS) entry which is preliminary data.</text>
</comment>
<dbReference type="Proteomes" id="UP000622860">
    <property type="component" value="Unassembled WGS sequence"/>
</dbReference>
<gene>
    <name evidence="1" type="ORF">GCM10011398_25530</name>
</gene>
<dbReference type="RefSeq" id="WP_188455756.1">
    <property type="nucleotide sequence ID" value="NZ_BMFR01000010.1"/>
</dbReference>
<keyword evidence="2" id="KW-1185">Reference proteome</keyword>
<sequence length="81" mass="9677">MDSIINAILNLIGSISTMIFASFKDITEEEIEKNIEYLNQEKWFQVYSSRGKLCNQDWFLILDFIFNTMKRGDVYEQEKIR</sequence>